<sequence>MPLAYTGAGLRPVVIGVDVGGTKVMAAEIAPDGEVLSVAHASTPGRRVEVELVEAALTQAVTEVAAGRRVAGVGLAAAGFVDSTGERVMFAPHLPWRGHQVRARLAERWQVPVFLDNDANCAARAETDYGAAVGAHDALVITLGTGIGGAVVLDGVLHRGRNGMAGEFGHAQVVPGGRECECGGRGCWEQYCSGNALVRHVRAALADGGAAPALLGLADGDAEAVTGPMITEAARLGDPVSLAAFAAVGEWLGIGVANLVAAYDPEVVVIGGGVSAAEDLLLGPARTALADSLVGAADRVVPPVLRASFGPEAGVVGAASMVREGLGRGARPRRGVRLGGPAAPAPRVRASSRRPRDRAARGASSRRGR</sequence>
<name>A0A9X2D9A8_9ACTN</name>
<reference evidence="3" key="1">
    <citation type="submission" date="2022-05" db="EMBL/GenBank/DDBJ databases">
        <authorList>
            <person name="Tuo L."/>
        </authorList>
    </citation>
    <scope>NUCLEOTIDE SEQUENCE</scope>
    <source>
        <strain evidence="3">BSK12Z-4</strain>
    </source>
</reference>
<evidence type="ECO:0000313" key="4">
    <source>
        <dbReference type="Proteomes" id="UP001139485"/>
    </source>
</evidence>
<gene>
    <name evidence="3" type="ORF">M8330_15290</name>
</gene>
<dbReference type="PANTHER" id="PTHR18964">
    <property type="entry name" value="ROK (REPRESSOR, ORF, KINASE) FAMILY"/>
    <property type="match status" value="1"/>
</dbReference>
<accession>A0A9X2D9A8</accession>
<organism evidence="3 4">
    <name type="scientific">Nocardioides bruguierae</name>
    <dbReference type="NCBI Taxonomy" id="2945102"/>
    <lineage>
        <taxon>Bacteria</taxon>
        <taxon>Bacillati</taxon>
        <taxon>Actinomycetota</taxon>
        <taxon>Actinomycetes</taxon>
        <taxon>Propionibacteriales</taxon>
        <taxon>Nocardioidaceae</taxon>
        <taxon>Nocardioides</taxon>
    </lineage>
</organism>
<dbReference type="SUPFAM" id="SSF53067">
    <property type="entry name" value="Actin-like ATPase domain"/>
    <property type="match status" value="1"/>
</dbReference>
<dbReference type="InterPro" id="IPR049874">
    <property type="entry name" value="ROK_cs"/>
</dbReference>
<dbReference type="EMBL" id="JAMOIL010000021">
    <property type="protein sequence ID" value="MCM0621657.1"/>
    <property type="molecule type" value="Genomic_DNA"/>
</dbReference>
<feature type="compositionally biased region" description="Low complexity" evidence="2">
    <location>
        <begin position="339"/>
        <end position="349"/>
    </location>
</feature>
<dbReference type="InterPro" id="IPR000600">
    <property type="entry name" value="ROK"/>
</dbReference>
<feature type="region of interest" description="Disordered" evidence="2">
    <location>
        <begin position="327"/>
        <end position="369"/>
    </location>
</feature>
<evidence type="ECO:0000313" key="3">
    <source>
        <dbReference type="EMBL" id="MCM0621657.1"/>
    </source>
</evidence>
<dbReference type="Proteomes" id="UP001139485">
    <property type="component" value="Unassembled WGS sequence"/>
</dbReference>
<keyword evidence="4" id="KW-1185">Reference proteome</keyword>
<evidence type="ECO:0000256" key="1">
    <source>
        <dbReference type="ARBA" id="ARBA00006479"/>
    </source>
</evidence>
<dbReference type="Gene3D" id="3.30.420.40">
    <property type="match status" value="2"/>
</dbReference>
<comment type="similarity">
    <text evidence="1">Belongs to the ROK (NagC/XylR) family.</text>
</comment>
<comment type="caution">
    <text evidence="3">The sequence shown here is derived from an EMBL/GenBank/DDBJ whole genome shotgun (WGS) entry which is preliminary data.</text>
</comment>
<evidence type="ECO:0000256" key="2">
    <source>
        <dbReference type="SAM" id="MobiDB-lite"/>
    </source>
</evidence>
<dbReference type="PROSITE" id="PS01125">
    <property type="entry name" value="ROK"/>
    <property type="match status" value="1"/>
</dbReference>
<dbReference type="InterPro" id="IPR043129">
    <property type="entry name" value="ATPase_NBD"/>
</dbReference>
<dbReference type="RefSeq" id="WP_250056426.1">
    <property type="nucleotide sequence ID" value="NZ_JAMJPH010000029.1"/>
</dbReference>
<dbReference type="PANTHER" id="PTHR18964:SF173">
    <property type="entry name" value="GLUCOKINASE"/>
    <property type="match status" value="1"/>
</dbReference>
<protein>
    <submittedName>
        <fullName evidence="3">ROK family protein</fullName>
    </submittedName>
</protein>
<proteinExistence type="inferred from homology"/>
<dbReference type="Pfam" id="PF00480">
    <property type="entry name" value="ROK"/>
    <property type="match status" value="1"/>
</dbReference>
<dbReference type="AlphaFoldDB" id="A0A9X2D9A8"/>